<keyword evidence="5 17" id="KW-0547">Nucleotide-binding</keyword>
<feature type="zinc finger region" description="C4-type" evidence="17">
    <location>
        <begin position="763"/>
        <end position="789"/>
    </location>
</feature>
<comment type="function">
    <text evidence="17">The UvrABC repair system catalyzes the recognition and processing of DNA lesions. UvrA is an ATPase and a DNA-binding protein. A damage recognition complex composed of 2 UvrA and 2 UvrB subunits scans DNA for abnormalities. When the presence of a lesion has been verified by UvrB, the UvrA molecules dissociate.</text>
</comment>
<dbReference type="PANTHER" id="PTHR43152">
    <property type="entry name" value="UVRABC SYSTEM PROTEIN A"/>
    <property type="match status" value="1"/>
</dbReference>
<keyword evidence="20" id="KW-1185">Reference proteome</keyword>
<dbReference type="GO" id="GO:0003677">
    <property type="term" value="F:DNA binding"/>
    <property type="evidence" value="ECO:0007669"/>
    <property type="project" value="UniProtKB-UniRule"/>
</dbReference>
<keyword evidence="8 17" id="KW-0863">Zinc-finger</keyword>
<comment type="subcellular location">
    <subcellularLocation>
        <location evidence="1 17">Cytoplasm</location>
    </subcellularLocation>
</comment>
<dbReference type="PROSITE" id="PS50893">
    <property type="entry name" value="ABC_TRANSPORTER_2"/>
    <property type="match status" value="2"/>
</dbReference>
<evidence type="ECO:0000256" key="4">
    <source>
        <dbReference type="ARBA" id="ARBA00022737"/>
    </source>
</evidence>
<keyword evidence="2 17" id="KW-0963">Cytoplasm</keyword>
<dbReference type="NCBIfam" id="TIGR00630">
    <property type="entry name" value="uvra"/>
    <property type="match status" value="1"/>
</dbReference>
<dbReference type="GO" id="GO:0005737">
    <property type="term" value="C:cytoplasm"/>
    <property type="evidence" value="ECO:0007669"/>
    <property type="project" value="UniProtKB-SubCell"/>
</dbReference>
<keyword evidence="17" id="KW-0742">SOS response</keyword>
<keyword evidence="9 17" id="KW-0862">Zinc</keyword>
<dbReference type="Gene3D" id="3.40.50.300">
    <property type="entry name" value="P-loop containing nucleotide triphosphate hydrolases"/>
    <property type="match status" value="3"/>
</dbReference>
<feature type="domain" description="ABC transporter" evidence="18">
    <location>
        <begin position="358"/>
        <end position="618"/>
    </location>
</feature>
<dbReference type="EMBL" id="WTYU01000001">
    <property type="protein sequence ID" value="MXP14420.1"/>
    <property type="molecule type" value="Genomic_DNA"/>
</dbReference>
<dbReference type="Gene3D" id="3.30.190.20">
    <property type="match status" value="1"/>
</dbReference>
<feature type="domain" description="ABC transporter" evidence="18">
    <location>
        <begin position="629"/>
        <end position="960"/>
    </location>
</feature>
<keyword evidence="7 17" id="KW-0228">DNA excision</keyword>
<dbReference type="HAMAP" id="MF_00205">
    <property type="entry name" value="UvrA"/>
    <property type="match status" value="1"/>
</dbReference>
<sequence>MSLTQISVRGAREHNLKGIDIDLPRDALIVITGLSGSGKSSLAFDTIYAEGQRRYVESLSAYARQFLEMMQKPDVEHIDGLSPAISIEQKTTSRNPRSTVATVTEIYDYMRLLWARVGVPYSPATGKPIEAQTVSNMVDRVMELPEGTRLYLLAPVVRGRKGEYRRELAEWQKAGFTRVRIDGEMYAIEEAPALDKKFKHDIEVVVDRLAVKAGLETRLADSFETALKLADGLAFADLADGVVPGREGEADSGGAMKGTGIPANRIVFSEKFACPVSGFTIEEIEPRLFSFNAPQGACPTCDGLGEKQLFDPQLVVPNEALSLKQGAVVPWAKSNPPSPYYMQVLGSLAKEFGFDLTTPWQDLAEQNREIILHGTRGRAVPLTFKDGRKQYTVKKSFEGVIGNLNRRLLQTDSAWMRDELAKFQTSQPCETCNGARLNPKALAVKIVGTDIAAPTQMSVSDAYAWFGSLEEKLTGQQQQIAKAILKEINERLGFLDNVGLDYLNLDRKSGTLSGGESQRIRLASQIGSGLSGVLYVLDEPSIGLHQRDNDRLLETLKRLRDLGNTVIVVEHDEDAIRQADHVVDIGPGAGVHGGEIVAQGTLKQVLRSKKSLTAQYLNGTRKIEIPAQRRKGNGHKLTVHGARANNLKNVTASIPLGTFTCITGVSGSGKSSFTIDTLHAGAARALNGARVIAGAHDKITGLEYCDKVIEIDQSPIGRTPRSNPATYTGAFTQIRDWFAGLPESKARGYKPGRFSFNVKGGRCEACQGDGLIKIEMHFLPDVYVTCEECGGKRYNRETLEVKFKGFSIADVLDMTIEDAESFFKAVPSIRDKMHMLNEVGLGYVKVGQQATTLSGGEAQRVKLAKELSKRSTGQTLYILDEPTTGLHFEDVRKLLEVLQRLVEQGNSVVVIEHNLDVIKVADWIVDLGPDGGVRGGEIVAEGTPEHVAANPRSFTGGYLKAMLA</sequence>
<evidence type="ECO:0000256" key="13">
    <source>
        <dbReference type="ARBA" id="ARBA00023204"/>
    </source>
</evidence>
<evidence type="ECO:0000256" key="14">
    <source>
        <dbReference type="ARBA" id="ARBA00038000"/>
    </source>
</evidence>
<dbReference type="GO" id="GO:0008270">
    <property type="term" value="F:zinc ion binding"/>
    <property type="evidence" value="ECO:0007669"/>
    <property type="project" value="UniProtKB-UniRule"/>
</dbReference>
<evidence type="ECO:0000256" key="16">
    <source>
        <dbReference type="ARBA" id="ARBA00042156"/>
    </source>
</evidence>
<evidence type="ECO:0000256" key="9">
    <source>
        <dbReference type="ARBA" id="ARBA00022833"/>
    </source>
</evidence>
<dbReference type="SUPFAM" id="SSF52540">
    <property type="entry name" value="P-loop containing nucleoside triphosphate hydrolases"/>
    <property type="match status" value="2"/>
</dbReference>
<dbReference type="CDD" id="cd03271">
    <property type="entry name" value="ABC_UvrA_II"/>
    <property type="match status" value="1"/>
</dbReference>
<dbReference type="OrthoDB" id="9809851at2"/>
<dbReference type="Pfam" id="PF00005">
    <property type="entry name" value="ABC_tran"/>
    <property type="match status" value="1"/>
</dbReference>
<evidence type="ECO:0000256" key="12">
    <source>
        <dbReference type="ARBA" id="ARBA00023125"/>
    </source>
</evidence>
<gene>
    <name evidence="17 19" type="primary">uvrA</name>
    <name evidence="19" type="ORF">GRI44_06605</name>
</gene>
<keyword evidence="12 17" id="KW-0238">DNA-binding</keyword>
<dbReference type="InterPro" id="IPR041552">
    <property type="entry name" value="UvrA_DNA-bd"/>
</dbReference>
<accession>A0A6L7GFI0</accession>
<dbReference type="RefSeq" id="WP_160600580.1">
    <property type="nucleotide sequence ID" value="NZ_WTYU01000001.1"/>
</dbReference>
<dbReference type="InterPro" id="IPR017871">
    <property type="entry name" value="ABC_transporter-like_CS"/>
</dbReference>
<dbReference type="InterPro" id="IPR041102">
    <property type="entry name" value="UvrA_inter"/>
</dbReference>
<dbReference type="NCBIfam" id="NF001503">
    <property type="entry name" value="PRK00349.1"/>
    <property type="match status" value="1"/>
</dbReference>
<evidence type="ECO:0000256" key="17">
    <source>
        <dbReference type="HAMAP-Rule" id="MF_00205"/>
    </source>
</evidence>
<organism evidence="19 20">
    <name type="scientific">Allopontixanthobacter confluentis</name>
    <dbReference type="NCBI Taxonomy" id="1849021"/>
    <lineage>
        <taxon>Bacteria</taxon>
        <taxon>Pseudomonadati</taxon>
        <taxon>Pseudomonadota</taxon>
        <taxon>Alphaproteobacteria</taxon>
        <taxon>Sphingomonadales</taxon>
        <taxon>Erythrobacteraceae</taxon>
        <taxon>Allopontixanthobacter</taxon>
    </lineage>
</organism>
<dbReference type="GO" id="GO:0005524">
    <property type="term" value="F:ATP binding"/>
    <property type="evidence" value="ECO:0007669"/>
    <property type="project" value="UniProtKB-UniRule"/>
</dbReference>
<feature type="binding site" evidence="17">
    <location>
        <begin position="664"/>
        <end position="671"/>
    </location>
    <ligand>
        <name>ATP</name>
        <dbReference type="ChEBI" id="CHEBI:30616"/>
    </ligand>
</feature>
<dbReference type="GO" id="GO:0009432">
    <property type="term" value="P:SOS response"/>
    <property type="evidence" value="ECO:0007669"/>
    <property type="project" value="UniProtKB-UniRule"/>
</dbReference>
<evidence type="ECO:0000256" key="2">
    <source>
        <dbReference type="ARBA" id="ARBA00022490"/>
    </source>
</evidence>
<dbReference type="Gene3D" id="1.20.1580.10">
    <property type="entry name" value="ABC transporter ATPase like domain"/>
    <property type="match status" value="3"/>
</dbReference>
<keyword evidence="3 17" id="KW-0479">Metal-binding</keyword>
<dbReference type="Proteomes" id="UP000473531">
    <property type="component" value="Unassembled WGS sequence"/>
</dbReference>
<dbReference type="Pfam" id="PF17755">
    <property type="entry name" value="UvrA_DNA-bind"/>
    <property type="match status" value="1"/>
</dbReference>
<dbReference type="Pfam" id="PF17760">
    <property type="entry name" value="UvrA_inter"/>
    <property type="match status" value="1"/>
</dbReference>
<evidence type="ECO:0000256" key="15">
    <source>
        <dbReference type="ARBA" id="ARBA00039316"/>
    </source>
</evidence>
<comment type="similarity">
    <text evidence="14 17">Belongs to the ABC transporter superfamily. UvrA family.</text>
</comment>
<protein>
    <recommendedName>
        <fullName evidence="15 17">UvrABC system protein A</fullName>
        <shortName evidence="17">UvrA protein</shortName>
    </recommendedName>
    <alternativeName>
        <fullName evidence="16 17">Excinuclease ABC subunit A</fullName>
    </alternativeName>
</protein>
<keyword evidence="6 17" id="KW-0227">DNA damage</keyword>
<evidence type="ECO:0000256" key="6">
    <source>
        <dbReference type="ARBA" id="ARBA00022763"/>
    </source>
</evidence>
<dbReference type="PROSITE" id="PS00211">
    <property type="entry name" value="ABC_TRANSPORTER_1"/>
    <property type="match status" value="2"/>
</dbReference>
<keyword evidence="10 17" id="KW-0067">ATP-binding</keyword>
<evidence type="ECO:0000256" key="8">
    <source>
        <dbReference type="ARBA" id="ARBA00022771"/>
    </source>
</evidence>
<dbReference type="Gene3D" id="1.10.8.280">
    <property type="entry name" value="ABC transporter ATPase domain-like"/>
    <property type="match status" value="1"/>
</dbReference>
<comment type="caution">
    <text evidence="17">Lacks conserved residue(s) required for the propagation of feature annotation.</text>
</comment>
<evidence type="ECO:0000256" key="3">
    <source>
        <dbReference type="ARBA" id="ARBA00022723"/>
    </source>
</evidence>
<evidence type="ECO:0000313" key="20">
    <source>
        <dbReference type="Proteomes" id="UP000473531"/>
    </source>
</evidence>
<dbReference type="InterPro" id="IPR004602">
    <property type="entry name" value="UvrA"/>
</dbReference>
<comment type="subunit">
    <text evidence="17">Forms a heterotetramer with UvrB during the search for lesions.</text>
</comment>
<dbReference type="PANTHER" id="PTHR43152:SF3">
    <property type="entry name" value="UVRABC SYSTEM PROTEIN A"/>
    <property type="match status" value="1"/>
</dbReference>
<dbReference type="AlphaFoldDB" id="A0A6L7GFI0"/>
<evidence type="ECO:0000256" key="1">
    <source>
        <dbReference type="ARBA" id="ARBA00004496"/>
    </source>
</evidence>
<keyword evidence="19" id="KW-0378">Hydrolase</keyword>
<dbReference type="GO" id="GO:0016887">
    <property type="term" value="F:ATP hydrolysis activity"/>
    <property type="evidence" value="ECO:0007669"/>
    <property type="project" value="InterPro"/>
</dbReference>
<evidence type="ECO:0000256" key="11">
    <source>
        <dbReference type="ARBA" id="ARBA00022881"/>
    </source>
</evidence>
<dbReference type="FunFam" id="1.20.1580.10:FF:000002">
    <property type="entry name" value="UvrABC system protein A"/>
    <property type="match status" value="1"/>
</dbReference>
<keyword evidence="11 17" id="KW-0267">Excision nuclease</keyword>
<comment type="caution">
    <text evidence="19">The sequence shown here is derived from an EMBL/GenBank/DDBJ whole genome shotgun (WGS) entry which is preliminary data.</text>
</comment>
<dbReference type="GO" id="GO:0009381">
    <property type="term" value="F:excinuclease ABC activity"/>
    <property type="evidence" value="ECO:0007669"/>
    <property type="project" value="UniProtKB-UniRule"/>
</dbReference>
<dbReference type="InterPro" id="IPR027417">
    <property type="entry name" value="P-loop_NTPase"/>
</dbReference>
<evidence type="ECO:0000259" key="18">
    <source>
        <dbReference type="PROSITE" id="PS50893"/>
    </source>
</evidence>
<evidence type="ECO:0000313" key="19">
    <source>
        <dbReference type="EMBL" id="MXP14420.1"/>
    </source>
</evidence>
<keyword evidence="13 17" id="KW-0234">DNA repair</keyword>
<dbReference type="InterPro" id="IPR003439">
    <property type="entry name" value="ABC_transporter-like_ATP-bd"/>
</dbReference>
<evidence type="ECO:0000256" key="5">
    <source>
        <dbReference type="ARBA" id="ARBA00022741"/>
    </source>
</evidence>
<keyword evidence="4 17" id="KW-0677">Repeat</keyword>
<name>A0A6L7GFI0_9SPHN</name>
<evidence type="ECO:0000256" key="7">
    <source>
        <dbReference type="ARBA" id="ARBA00022769"/>
    </source>
</evidence>
<evidence type="ECO:0000256" key="10">
    <source>
        <dbReference type="ARBA" id="ARBA00022840"/>
    </source>
</evidence>
<reference evidence="19 20" key="1">
    <citation type="submission" date="2019-12" db="EMBL/GenBank/DDBJ databases">
        <title>Genomic-based taxomic classification of the family Erythrobacteraceae.</title>
        <authorList>
            <person name="Xu L."/>
        </authorList>
    </citation>
    <scope>NUCLEOTIDE SEQUENCE [LARGE SCALE GENOMIC DNA]</scope>
    <source>
        <strain evidence="19 20">KCTC 52259</strain>
    </source>
</reference>
<proteinExistence type="inferred from homology"/>
<dbReference type="GO" id="GO:0006289">
    <property type="term" value="P:nucleotide-excision repair"/>
    <property type="evidence" value="ECO:0007669"/>
    <property type="project" value="UniProtKB-UniRule"/>
</dbReference>
<feature type="binding site" evidence="17">
    <location>
        <begin position="33"/>
        <end position="40"/>
    </location>
    <ligand>
        <name>ATP</name>
        <dbReference type="ChEBI" id="CHEBI:30616"/>
    </ligand>
</feature>
<dbReference type="GO" id="GO:0009380">
    <property type="term" value="C:excinuclease repair complex"/>
    <property type="evidence" value="ECO:0007669"/>
    <property type="project" value="InterPro"/>
</dbReference>